<dbReference type="GO" id="GO:0004130">
    <property type="term" value="F:cytochrome-c peroxidase activity"/>
    <property type="evidence" value="ECO:0007669"/>
    <property type="project" value="TreeGrafter"/>
</dbReference>
<dbReference type="Pfam" id="PF21419">
    <property type="entry name" value="RoxA-like_Cyt-c"/>
    <property type="match status" value="1"/>
</dbReference>
<proteinExistence type="predicted"/>
<evidence type="ECO:0000256" key="5">
    <source>
        <dbReference type="SAM" id="SignalP"/>
    </source>
</evidence>
<dbReference type="PROSITE" id="PS51007">
    <property type="entry name" value="CYTC"/>
    <property type="match status" value="1"/>
</dbReference>
<sequence>MPHMKTLTRAFIVSVILLLAACDSGQQTDAVGYSPLGPVPASPQRPGDPQKGYEALLNAPYITCGIPYSVYKETASPPDPAALVPGRPGRNAELPYSLTAYTTPKGVDLVVNNCLSCHAGFFDGKLIIGLGNENLDFTEDLTAAVEGVGAYVEDRAEAEEWRRWADRVRAVAPYRVTDTVGSNPAINMTLALIAHRHPETLAWSQAPLIEPPSKTVAPVSVPPWWRMAKKNAAYYNTEGRGDLARAMMLGAIFCADDLDTVRNIDDYAPDILAYFASIKPPAWPFGIDTGLAEHGRAVFERTCSGCHGTYGEQPSYPNLVLGLDEIGTDPVLAQNAVGGASDRFIRWFNESFYGETARAAPAPGYVAPPLDGVWITAPYLHNGSVPTLEALLDSSKRPKYWTRSYGASASDYDPVGLGWRYTELAQGKAGTDDASERKKIYDTTLPGHSNAGHAFGDGLIPEDRKAVIEYLKTL</sequence>
<keyword evidence="5" id="KW-0732">Signal</keyword>
<accession>A0A250KLL2</accession>
<dbReference type="PANTHER" id="PTHR30600">
    <property type="entry name" value="CYTOCHROME C PEROXIDASE-RELATED"/>
    <property type="match status" value="1"/>
</dbReference>
<dbReference type="InterPro" id="IPR036909">
    <property type="entry name" value="Cyt_c-like_dom_sf"/>
</dbReference>
<organism evidence="7 8">
    <name type="scientific">Methylocaldum marinum</name>
    <dbReference type="NCBI Taxonomy" id="1432792"/>
    <lineage>
        <taxon>Bacteria</taxon>
        <taxon>Pseudomonadati</taxon>
        <taxon>Pseudomonadota</taxon>
        <taxon>Gammaproteobacteria</taxon>
        <taxon>Methylococcales</taxon>
        <taxon>Methylococcaceae</taxon>
        <taxon>Methylocaldum</taxon>
    </lineage>
</organism>
<dbReference type="InterPro" id="IPR009056">
    <property type="entry name" value="Cyt_c-like_dom"/>
</dbReference>
<evidence type="ECO:0000256" key="4">
    <source>
        <dbReference type="PROSITE-ProRule" id="PRU00433"/>
    </source>
</evidence>
<evidence type="ECO:0000313" key="7">
    <source>
        <dbReference type="EMBL" id="BBA32495.1"/>
    </source>
</evidence>
<reference evidence="7 8" key="1">
    <citation type="submission" date="2016-12" db="EMBL/GenBank/DDBJ databases">
        <title>Genome sequencing of Methylocaldum marinum.</title>
        <authorList>
            <person name="Takeuchi M."/>
            <person name="Kamagata Y."/>
            <person name="Hiraoka S."/>
            <person name="Oshima K."/>
            <person name="Hattori M."/>
            <person name="Iwasaki W."/>
        </authorList>
    </citation>
    <scope>NUCLEOTIDE SEQUENCE [LARGE SCALE GENOMIC DNA]</scope>
    <source>
        <strain evidence="7 8">S8</strain>
    </source>
</reference>
<dbReference type="Proteomes" id="UP000266313">
    <property type="component" value="Chromosome"/>
</dbReference>
<evidence type="ECO:0000313" key="8">
    <source>
        <dbReference type="Proteomes" id="UP000266313"/>
    </source>
</evidence>
<name>A0A250KLL2_9GAMM</name>
<dbReference type="KEGG" id="mmai:sS8_0530"/>
<keyword evidence="1 4" id="KW-0349">Heme</keyword>
<dbReference type="RefSeq" id="WP_119628275.1">
    <property type="nucleotide sequence ID" value="NZ_AP017928.1"/>
</dbReference>
<dbReference type="EMBL" id="AP017928">
    <property type="protein sequence ID" value="BBA32495.1"/>
    <property type="molecule type" value="Genomic_DNA"/>
</dbReference>
<dbReference type="SUPFAM" id="SSF46626">
    <property type="entry name" value="Cytochrome c"/>
    <property type="match status" value="1"/>
</dbReference>
<dbReference type="GO" id="GO:0009055">
    <property type="term" value="F:electron transfer activity"/>
    <property type="evidence" value="ECO:0007669"/>
    <property type="project" value="InterPro"/>
</dbReference>
<dbReference type="AlphaFoldDB" id="A0A250KLL2"/>
<evidence type="ECO:0000256" key="2">
    <source>
        <dbReference type="ARBA" id="ARBA00022723"/>
    </source>
</evidence>
<protein>
    <recommendedName>
        <fullName evidence="6">Cytochrome c domain-containing protein</fullName>
    </recommendedName>
</protein>
<keyword evidence="8" id="KW-1185">Reference proteome</keyword>
<feature type="signal peptide" evidence="5">
    <location>
        <begin position="1"/>
        <end position="20"/>
    </location>
</feature>
<feature type="chain" id="PRO_5012693447" description="Cytochrome c domain-containing protein" evidence="5">
    <location>
        <begin position="21"/>
        <end position="474"/>
    </location>
</feature>
<keyword evidence="2 4" id="KW-0479">Metal-binding</keyword>
<evidence type="ECO:0000259" key="6">
    <source>
        <dbReference type="PROSITE" id="PS51007"/>
    </source>
</evidence>
<dbReference type="PANTHER" id="PTHR30600:SF9">
    <property type="entry name" value="BLR7738 PROTEIN"/>
    <property type="match status" value="1"/>
</dbReference>
<dbReference type="Gene3D" id="1.10.760.10">
    <property type="entry name" value="Cytochrome c-like domain"/>
    <property type="match status" value="1"/>
</dbReference>
<feature type="domain" description="Cytochrome c" evidence="6">
    <location>
        <begin position="290"/>
        <end position="474"/>
    </location>
</feature>
<dbReference type="PROSITE" id="PS51257">
    <property type="entry name" value="PROKAR_LIPOPROTEIN"/>
    <property type="match status" value="1"/>
</dbReference>
<dbReference type="InterPro" id="IPR051395">
    <property type="entry name" value="Cytochrome_c_Peroxidase/MauG"/>
</dbReference>
<evidence type="ECO:0000256" key="3">
    <source>
        <dbReference type="ARBA" id="ARBA00023004"/>
    </source>
</evidence>
<dbReference type="GO" id="GO:0046872">
    <property type="term" value="F:metal ion binding"/>
    <property type="evidence" value="ECO:0007669"/>
    <property type="project" value="UniProtKB-KW"/>
</dbReference>
<dbReference type="OrthoDB" id="417271at2"/>
<gene>
    <name evidence="7" type="ORF">sS8_0530</name>
</gene>
<keyword evidence="3 4" id="KW-0408">Iron</keyword>
<dbReference type="GO" id="GO:0020037">
    <property type="term" value="F:heme binding"/>
    <property type="evidence" value="ECO:0007669"/>
    <property type="project" value="InterPro"/>
</dbReference>
<evidence type="ECO:0000256" key="1">
    <source>
        <dbReference type="ARBA" id="ARBA00022617"/>
    </source>
</evidence>